<dbReference type="GO" id="GO:0005092">
    <property type="term" value="F:GDP-dissociation inhibitor activity"/>
    <property type="evidence" value="ECO:0007669"/>
    <property type="project" value="TreeGrafter"/>
</dbReference>
<keyword evidence="3" id="KW-0677">Repeat</keyword>
<evidence type="ECO:0000256" key="4">
    <source>
        <dbReference type="PROSITE-ProRule" id="PRU00339"/>
    </source>
</evidence>
<evidence type="ECO:0000256" key="3">
    <source>
        <dbReference type="ARBA" id="ARBA00022737"/>
    </source>
</evidence>
<feature type="repeat" description="TPR" evidence="4">
    <location>
        <begin position="303"/>
        <end position="336"/>
    </location>
</feature>
<evidence type="ECO:0000256" key="1">
    <source>
        <dbReference type="ARBA" id="ARBA00004496"/>
    </source>
</evidence>
<evidence type="ECO:0000313" key="5">
    <source>
        <dbReference type="EMBL" id="QPJ61109.1"/>
    </source>
</evidence>
<dbReference type="EMBL" id="CP048685">
    <property type="protein sequence ID" value="QPJ61109.1"/>
    <property type="molecule type" value="Genomic_DNA"/>
</dbReference>
<keyword evidence="2" id="KW-0963">Cytoplasm</keyword>
<protein>
    <submittedName>
        <fullName evidence="5">Tetratricopeptide repeat protein</fullName>
    </submittedName>
</protein>
<dbReference type="Pfam" id="PF13424">
    <property type="entry name" value="TPR_12"/>
    <property type="match status" value="1"/>
</dbReference>
<keyword evidence="4" id="KW-0802">TPR repeat</keyword>
<proteinExistence type="predicted"/>
<dbReference type="Proteomes" id="UP000594688">
    <property type="component" value="Chromosome"/>
</dbReference>
<evidence type="ECO:0000313" key="6">
    <source>
        <dbReference type="Proteomes" id="UP000594688"/>
    </source>
</evidence>
<dbReference type="PANTHER" id="PTHR45954:SF1">
    <property type="entry name" value="LD33695P"/>
    <property type="match status" value="1"/>
</dbReference>
<dbReference type="AlphaFoldDB" id="A0A7T0BUB3"/>
<accession>A0A7T0BUB3</accession>
<dbReference type="InterPro" id="IPR011990">
    <property type="entry name" value="TPR-like_helical_dom_sf"/>
</dbReference>
<dbReference type="PROSITE" id="PS50005">
    <property type="entry name" value="TPR"/>
    <property type="match status" value="3"/>
</dbReference>
<dbReference type="SMART" id="SM00028">
    <property type="entry name" value="TPR"/>
    <property type="match status" value="4"/>
</dbReference>
<dbReference type="InterPro" id="IPR052386">
    <property type="entry name" value="GPSM"/>
</dbReference>
<name>A0A7T0BUB3_9BACT</name>
<dbReference type="KEGG" id="nli:G3M70_04075"/>
<dbReference type="Pfam" id="PF13176">
    <property type="entry name" value="TPR_7"/>
    <property type="match status" value="1"/>
</dbReference>
<sequence length="475" mass="52955">MPKIYLSYREGEAPELVDQVVRHLSICFGESEILGSGSEDATIPLQDVLKEILNQCAAMVVLMGPNWSKGAEPGSAGLRDPKDPVRLEIEVGLGLGLLIVPVPFDNAPQPGMQSLPQSLVDFLRQPPVRLDPANTQSGLAELTKRLETGLALQHVIRNSTLKRGSIHHRELPEEDLLGFTDENRPEDIFGIEHSTLTDIRRAIDYQETALNLARESKDQEAESRALGKLGLAFGKIGESSRAIDCFEKQLRILKELGKREELGDLLANLGDASAVQLDFSRAVSYYNEQLGLSLELGDRDMEAAAQVGLGHCYIKMEDFERGVKFYERAYARIRETGDSGEQARLLVGLGLNYRKLGRAAEALDPLKQALELARRLGDRREEVFILEDIADTYRDLGEPDLFLGFRENQLEVARDLDDAPLEAQILMDIARDYHGRGEIKAALARAEQASTRVYLIDSAMHRRICEQIDSWKEPT</sequence>
<feature type="repeat" description="TPR" evidence="4">
    <location>
        <begin position="343"/>
        <end position="376"/>
    </location>
</feature>
<organism evidence="5 6">
    <name type="scientific">Candidatus Nitronauta litoralis</name>
    <dbReference type="NCBI Taxonomy" id="2705533"/>
    <lineage>
        <taxon>Bacteria</taxon>
        <taxon>Pseudomonadati</taxon>
        <taxon>Nitrospinota/Tectimicrobiota group</taxon>
        <taxon>Nitrospinota</taxon>
        <taxon>Nitrospinia</taxon>
        <taxon>Nitrospinales</taxon>
        <taxon>Nitrospinaceae</taxon>
        <taxon>Candidatus Nitronauta</taxon>
    </lineage>
</organism>
<dbReference type="InterPro" id="IPR019734">
    <property type="entry name" value="TPR_rpt"/>
</dbReference>
<dbReference type="Gene3D" id="1.25.40.10">
    <property type="entry name" value="Tetratricopeptide repeat domain"/>
    <property type="match status" value="1"/>
</dbReference>
<dbReference type="SUPFAM" id="SSF48452">
    <property type="entry name" value="TPR-like"/>
    <property type="match status" value="2"/>
</dbReference>
<reference evidence="5 6" key="1">
    <citation type="submission" date="2020-02" db="EMBL/GenBank/DDBJ databases">
        <title>Genomic and physiological characterization of two novel Nitrospinaceae genera.</title>
        <authorList>
            <person name="Mueller A.J."/>
            <person name="Jung M.-Y."/>
            <person name="Strachan C.R."/>
            <person name="Herbold C.W."/>
            <person name="Kirkegaard R.H."/>
            <person name="Daims H."/>
        </authorList>
    </citation>
    <scope>NUCLEOTIDE SEQUENCE [LARGE SCALE GENOMIC DNA]</scope>
    <source>
        <strain evidence="5">EB</strain>
    </source>
</reference>
<evidence type="ECO:0000256" key="2">
    <source>
        <dbReference type="ARBA" id="ARBA00022490"/>
    </source>
</evidence>
<gene>
    <name evidence="5" type="ORF">G3M70_04075</name>
</gene>
<dbReference type="GO" id="GO:0001965">
    <property type="term" value="F:G-protein alpha-subunit binding"/>
    <property type="evidence" value="ECO:0007669"/>
    <property type="project" value="TreeGrafter"/>
</dbReference>
<comment type="subcellular location">
    <subcellularLocation>
        <location evidence="1">Cytoplasm</location>
    </subcellularLocation>
</comment>
<feature type="repeat" description="TPR" evidence="4">
    <location>
        <begin position="223"/>
        <end position="256"/>
    </location>
</feature>
<dbReference type="GO" id="GO:0005938">
    <property type="term" value="C:cell cortex"/>
    <property type="evidence" value="ECO:0007669"/>
    <property type="project" value="TreeGrafter"/>
</dbReference>
<dbReference type="PANTHER" id="PTHR45954">
    <property type="entry name" value="LD33695P"/>
    <property type="match status" value="1"/>
</dbReference>